<gene>
    <name evidence="2" type="ORF">Scep_000744</name>
</gene>
<reference evidence="2 3" key="1">
    <citation type="submission" date="2024-01" db="EMBL/GenBank/DDBJ databases">
        <title>Genome assemblies of Stephania.</title>
        <authorList>
            <person name="Yang L."/>
        </authorList>
    </citation>
    <scope>NUCLEOTIDE SEQUENCE [LARGE SCALE GENOMIC DNA]</scope>
    <source>
        <strain evidence="2">JXDWG</strain>
        <tissue evidence="2">Leaf</tissue>
    </source>
</reference>
<dbReference type="Proteomes" id="UP001419268">
    <property type="component" value="Unassembled WGS sequence"/>
</dbReference>
<accession>A0AAP0L6Q0</accession>
<keyword evidence="1" id="KW-0812">Transmembrane</keyword>
<organism evidence="2 3">
    <name type="scientific">Stephania cephalantha</name>
    <dbReference type="NCBI Taxonomy" id="152367"/>
    <lineage>
        <taxon>Eukaryota</taxon>
        <taxon>Viridiplantae</taxon>
        <taxon>Streptophyta</taxon>
        <taxon>Embryophyta</taxon>
        <taxon>Tracheophyta</taxon>
        <taxon>Spermatophyta</taxon>
        <taxon>Magnoliopsida</taxon>
        <taxon>Ranunculales</taxon>
        <taxon>Menispermaceae</taxon>
        <taxon>Menispermoideae</taxon>
        <taxon>Cissampelideae</taxon>
        <taxon>Stephania</taxon>
    </lineage>
</organism>
<keyword evidence="1" id="KW-0472">Membrane</keyword>
<keyword evidence="1" id="KW-1133">Transmembrane helix</keyword>
<protein>
    <submittedName>
        <fullName evidence="2">Uncharacterized protein</fullName>
    </submittedName>
</protein>
<dbReference type="EMBL" id="JBBNAG010000001">
    <property type="protein sequence ID" value="KAK9165553.1"/>
    <property type="molecule type" value="Genomic_DNA"/>
</dbReference>
<evidence type="ECO:0000313" key="3">
    <source>
        <dbReference type="Proteomes" id="UP001419268"/>
    </source>
</evidence>
<feature type="transmembrane region" description="Helical" evidence="1">
    <location>
        <begin position="66"/>
        <end position="86"/>
    </location>
</feature>
<name>A0AAP0L6Q0_9MAGN</name>
<dbReference type="AlphaFoldDB" id="A0AAP0L6Q0"/>
<dbReference type="PANTHER" id="PTHR34936:SF2">
    <property type="entry name" value="EXPRESSED PROTEIN"/>
    <property type="match status" value="1"/>
</dbReference>
<comment type="caution">
    <text evidence="2">The sequence shown here is derived from an EMBL/GenBank/DDBJ whole genome shotgun (WGS) entry which is preliminary data.</text>
</comment>
<keyword evidence="3" id="KW-1185">Reference proteome</keyword>
<feature type="transmembrane region" description="Helical" evidence="1">
    <location>
        <begin position="43"/>
        <end position="60"/>
    </location>
</feature>
<evidence type="ECO:0000256" key="1">
    <source>
        <dbReference type="SAM" id="Phobius"/>
    </source>
</evidence>
<dbReference type="PANTHER" id="PTHR34936">
    <property type="entry name" value="EXPRESSED PROTEIN"/>
    <property type="match status" value="1"/>
</dbReference>
<sequence length="106" mass="12392">MITRSKLVDQLRDYQIRSHHKWAKLTIFSPKPNLTTSRTDVNVARLLALLFGALVISSYVSLHYRYFRISIIIIAFGILLPTCLKISRKVRLARKRERRLLLPLSM</sequence>
<proteinExistence type="predicted"/>
<evidence type="ECO:0000313" key="2">
    <source>
        <dbReference type="EMBL" id="KAK9165553.1"/>
    </source>
</evidence>